<gene>
    <name evidence="4" type="ORF">ABB37_00132</name>
</gene>
<feature type="region of interest" description="Disordered" evidence="2">
    <location>
        <begin position="1107"/>
        <end position="1131"/>
    </location>
</feature>
<dbReference type="Proteomes" id="UP000037923">
    <property type="component" value="Unassembled WGS sequence"/>
</dbReference>
<keyword evidence="5" id="KW-1185">Reference proteome</keyword>
<dbReference type="OMA" id="AQETQTM"/>
<feature type="compositionally biased region" description="Polar residues" evidence="2">
    <location>
        <begin position="141"/>
        <end position="167"/>
    </location>
</feature>
<feature type="compositionally biased region" description="Basic residues" evidence="2">
    <location>
        <begin position="130"/>
        <end position="140"/>
    </location>
</feature>
<feature type="compositionally biased region" description="Basic and acidic residues" evidence="2">
    <location>
        <begin position="965"/>
        <end position="976"/>
    </location>
</feature>
<feature type="compositionally biased region" description="Low complexity" evidence="2">
    <location>
        <begin position="977"/>
        <end position="992"/>
    </location>
</feature>
<feature type="compositionally biased region" description="Low complexity" evidence="2">
    <location>
        <begin position="1261"/>
        <end position="1275"/>
    </location>
</feature>
<evidence type="ECO:0000256" key="2">
    <source>
        <dbReference type="SAM" id="MobiDB-lite"/>
    </source>
</evidence>
<feature type="compositionally biased region" description="Low complexity" evidence="2">
    <location>
        <begin position="906"/>
        <end position="922"/>
    </location>
</feature>
<feature type="compositionally biased region" description="Basic and acidic residues" evidence="2">
    <location>
        <begin position="894"/>
        <end position="905"/>
    </location>
</feature>
<dbReference type="EMBL" id="LGTL01000001">
    <property type="protein sequence ID" value="KPA85780.1"/>
    <property type="molecule type" value="Genomic_DNA"/>
</dbReference>
<keyword evidence="1" id="KW-0175">Coiled coil</keyword>
<evidence type="ECO:0000256" key="1">
    <source>
        <dbReference type="SAM" id="Coils"/>
    </source>
</evidence>
<evidence type="ECO:0000313" key="5">
    <source>
        <dbReference type="Proteomes" id="UP000037923"/>
    </source>
</evidence>
<feature type="compositionally biased region" description="Basic and acidic residues" evidence="2">
    <location>
        <begin position="1036"/>
        <end position="1047"/>
    </location>
</feature>
<feature type="coiled-coil region" evidence="1">
    <location>
        <begin position="2045"/>
        <end position="2076"/>
    </location>
</feature>
<name>A0A0M9G9S0_LEPPY</name>
<feature type="region of interest" description="Disordered" evidence="2">
    <location>
        <begin position="1036"/>
        <end position="1061"/>
    </location>
</feature>
<feature type="compositionally biased region" description="Polar residues" evidence="2">
    <location>
        <begin position="30"/>
        <end position="41"/>
    </location>
</feature>
<feature type="compositionally biased region" description="Acidic residues" evidence="2">
    <location>
        <begin position="2357"/>
        <end position="2367"/>
    </location>
</feature>
<feature type="region of interest" description="Disordered" evidence="2">
    <location>
        <begin position="894"/>
        <end position="922"/>
    </location>
</feature>
<feature type="compositionally biased region" description="Polar residues" evidence="2">
    <location>
        <begin position="62"/>
        <end position="72"/>
    </location>
</feature>
<feature type="compositionally biased region" description="Basic and acidic residues" evidence="2">
    <location>
        <begin position="1107"/>
        <end position="1118"/>
    </location>
</feature>
<feature type="region of interest" description="Disordered" evidence="2">
    <location>
        <begin position="359"/>
        <end position="396"/>
    </location>
</feature>
<feature type="region of interest" description="Disordered" evidence="2">
    <location>
        <begin position="2082"/>
        <end position="2101"/>
    </location>
</feature>
<feature type="coiled-coil region" evidence="1">
    <location>
        <begin position="2276"/>
        <end position="2310"/>
    </location>
</feature>
<feature type="region of interest" description="Disordered" evidence="2">
    <location>
        <begin position="1249"/>
        <end position="1275"/>
    </location>
</feature>
<feature type="domain" description="Flagellar attachment zone protein 1 conserved" evidence="3">
    <location>
        <begin position="1438"/>
        <end position="1528"/>
    </location>
</feature>
<feature type="region of interest" description="Disordered" evidence="2">
    <location>
        <begin position="823"/>
        <end position="848"/>
    </location>
</feature>
<feature type="compositionally biased region" description="Basic and acidic residues" evidence="2">
    <location>
        <begin position="49"/>
        <end position="59"/>
    </location>
</feature>
<dbReference type="Pfam" id="PF23398">
    <property type="entry name" value="FAZ1_cons"/>
    <property type="match status" value="3"/>
</dbReference>
<feature type="region of interest" description="Disordered" evidence="2">
    <location>
        <begin position="120"/>
        <end position="175"/>
    </location>
</feature>
<accession>A0A0M9G9S0</accession>
<feature type="coiled-coil region" evidence="1">
    <location>
        <begin position="1831"/>
        <end position="1858"/>
    </location>
</feature>
<feature type="compositionally biased region" description="Low complexity" evidence="2">
    <location>
        <begin position="639"/>
        <end position="653"/>
    </location>
</feature>
<feature type="compositionally biased region" description="Low complexity" evidence="2">
    <location>
        <begin position="368"/>
        <end position="377"/>
    </location>
</feature>
<evidence type="ECO:0000259" key="3">
    <source>
        <dbReference type="Pfam" id="PF23398"/>
    </source>
</evidence>
<feature type="compositionally biased region" description="Low complexity" evidence="2">
    <location>
        <begin position="1048"/>
        <end position="1061"/>
    </location>
</feature>
<feature type="compositionally biased region" description="Basic and acidic residues" evidence="2">
    <location>
        <begin position="567"/>
        <end position="586"/>
    </location>
</feature>
<protein>
    <recommendedName>
        <fullName evidence="3">Flagellar attachment zone protein 1 conserved domain-containing protein</fullName>
    </recommendedName>
</protein>
<dbReference type="GeneID" id="26900430"/>
<feature type="domain" description="Flagellar attachment zone protein 1 conserved" evidence="3">
    <location>
        <begin position="685"/>
        <end position="775"/>
    </location>
</feature>
<dbReference type="VEuPathDB" id="TriTrypDB:LpyrH10_01_1320"/>
<feature type="compositionally biased region" description="Low complexity" evidence="2">
    <location>
        <begin position="835"/>
        <end position="848"/>
    </location>
</feature>
<proteinExistence type="predicted"/>
<feature type="coiled-coil region" evidence="1">
    <location>
        <begin position="1738"/>
        <end position="1804"/>
    </location>
</feature>
<dbReference type="InterPro" id="IPR056614">
    <property type="entry name" value="FAZ1_cons"/>
</dbReference>
<reference evidence="4 5" key="1">
    <citation type="submission" date="2015-07" db="EMBL/GenBank/DDBJ databases">
        <title>High-quality genome of monoxenous trypanosomatid Leptomonas pyrrhocoris.</title>
        <authorList>
            <person name="Flegontov P."/>
            <person name="Butenko A."/>
            <person name="Firsov S."/>
            <person name="Vlcek C."/>
            <person name="Logacheva M.D."/>
            <person name="Field M."/>
            <person name="Filatov D."/>
            <person name="Flegontova O."/>
            <person name="Gerasimov E."/>
            <person name="Jackson A.P."/>
            <person name="Kelly S."/>
            <person name="Opperdoes F."/>
            <person name="O'Reilly A."/>
            <person name="Votypka J."/>
            <person name="Yurchenko V."/>
            <person name="Lukes J."/>
        </authorList>
    </citation>
    <scope>NUCLEOTIDE SEQUENCE [LARGE SCALE GENOMIC DNA]</scope>
    <source>
        <strain evidence="4">H10</strain>
    </source>
</reference>
<feature type="compositionally biased region" description="Low complexity" evidence="2">
    <location>
        <begin position="1119"/>
        <end position="1131"/>
    </location>
</feature>
<comment type="caution">
    <text evidence="4">The sequence shown here is derived from an EMBL/GenBank/DDBJ whole genome shotgun (WGS) entry which is preliminary data.</text>
</comment>
<feature type="domain" description="Flagellar attachment zone protein 1 conserved" evidence="3">
    <location>
        <begin position="1884"/>
        <end position="1967"/>
    </location>
</feature>
<sequence length="2386" mass="257407">MSSARSDSSPPPRAVRGRGGGSLPQLVRPQWSSADNSTSHFPTPPGTPELRRADARVGESPRVSSGRQSNGVSRGLTPHAFTRRGRGGTVVMPPTRRAVSARATASLNVAQASAQEITCATPAATTQRRPVTKSKVHRRSANSSVHASESDKPTPQSPLSRQFSPMHSEQHSGPGELISVDTAAEAELNDYVGSLEAEREAMRRDNLLLRTHLADRQLLAEALEAENRELMQAQQSRQTVALQSSIGSMTELAASSWMNILPQPVHSSYQAAPQRNGHGVGPSPPISPTLALPPLPTERGFASNAEEKMHDLPLHTRDTRALQDRLAEMQRANDALRLEVAEQKDELQRLRALENADHPEQNITHRSATVTTHLGTPGTPPPLATNENSVETPSLSPPIDSLTLVAQLQDAQSQIEDLRDYIAKLQQQYAEAQKLSTEEKEILEEQLEAALAASHHDDTSGTTENQDIDSLKAKLAATQALADEAARTVAQQQEDIELLQAQVAEAAAAMSTINHDPAEAQHLNPNTAHAEYVHTVERLQDHIAKQDDDIRNLQAQLAKPNSVKNPLLKDDTQKEVQSLREQLTEREAEEQSLIDELAAAQKTANHDSHEQHATDERTYARKQRQQETQIAPPNHELAAARNGSAARGSGGDAVPAADVAALQRALDELRFHDERTRNYDATKPTTVSRHHREFDGDEWGRVVAERGEALKDAFCSDAANACHVSRDEIIAVSFRVGSLHVDFSVRHNQDVSEQEIDDRIAAHEFPMMNTLYANRNGPKTGLDAAQEKLAAHGAEVTALQQELAAAKDALAAAEAARADADAAAAEAKRADEQRGAAVEPEPAESAGAAAAEVQALKEQLAERDAEVAAMQQELAAAKDALAAAEAARADADAAAAEAKRADEQRGAAVEPEPAESAGAAAAEVQALKEQLAERDAEVAAMQQELAAAKDALAAAEAARADADAAAAEAKRADEQRGAAVEPEPAESAGAAAAEVQALKEQLAERDAEVAAMQQELAAAKDALAAAEAARADADAAAAEAKRADEQRGAAVEPEPAESAGAAAAEVQALKEQLAERDAEVAAMQQELAAAKDALAAAEAARADADAAAAEAKRADEQRGAAVEPEPAESAGAAAAEVQALKEQLAERDAEVAAMQQELAAAKDALAAAEAARADADAAAAEAKRADEQRGAAVEPEPAESAGAAAAEVQALKEQLAERDAEVAAMQQELAAAKDALAAAEAARADADAAAAEAKRADEQRGAAVEPEPAESAGAAAAEVQALKEQLAEQKAEVAAMQQELAAAKDALAAAEAARADAEAAGDRSAVRRQLENARSLQEAAARERADSVARREAAMDALKEKLEEQDGAVHALKEQLAAQNAEVEALQQELAAARNGSAARGSGGDAVPAADVAALQRALDELRFHDERARNYDATKPTTVSRHHREFDGDEWGRVVAERGEALKDAFCSDAASACHVSRDEIIAVSFRVGSLHVDFSVRHNQDVSEQEIDDRIAAHEFPMMNTLYANRNGPKTGLDAALEKLAAYGAEVTALQQELAAAKDALAAGAVDGRSAALDARMALLKSMLAGELRAQVEAEEADDTDAAALHGARADELRSAIVYAEAASSGDGNDVSALMERVDEHVEGVQAVQREIASRDEAVTALQEALVLARTAPRSPDTVAAAPVPTREALLTDLRKELGAAEHLQARKLRKAIADIEALLDEEGSVASSAESSHAAAGLREELAKQQGEVERLQQELQRARAAHQAETEERGAMVELYAVEVKAMQDQLSQAQAAEDEARLKYLLQEHEWKQAARQQLDEEHARLGAEPEALKEELATLTREAEAMRQEVAGLRDTVDEVQWYDERRDNCVPDKPMTESYFHRVFEGDEWRRVVEDYEEELRWMLHIDCGRACHVNLEHVTRVDFVLDSLHVDFCVQHNTDVAKSELRNRLVEYPFPATWGLYHRVVEADGPGGSLFGPSLSRAAEKLVLEEEVARAQMQGLELEARQEMTREQGTDSAHLYQVYFDDLMAELDLAGQERTDNLEHLEECAALLEEARESEQELRNRLFTAEEEMFEVHRKHDEEKRLGEEREESGRRAISESVVRLAEQDAAMQRQAEEIVGLQSEVCNMTETAKQKEDAMQQMRDREADLLRKLEDSAVQYAEAVKRLDKGEKDAEASRETHAALSVAFADLQAHNDELQHANEAQAEAHRVEMEAALAMEQKLKEATDVVCEFLPQLIAAASGTRTKDNAVEEDGTTTEESAFMPKGQLDANELREALLHHLGQIEQLRRDKNSLSDDLDAAEKLRNEYMASLENSMRALADERASRMRAHEQQVQLSQQLLKQITIMRNAEDDDAVDEGHDDDVASNYEPSSLCSVTPPF</sequence>
<organism evidence="4 5">
    <name type="scientific">Leptomonas pyrrhocoris</name>
    <name type="common">Firebug parasite</name>
    <dbReference type="NCBI Taxonomy" id="157538"/>
    <lineage>
        <taxon>Eukaryota</taxon>
        <taxon>Discoba</taxon>
        <taxon>Euglenozoa</taxon>
        <taxon>Kinetoplastea</taxon>
        <taxon>Metakinetoplastina</taxon>
        <taxon>Trypanosomatida</taxon>
        <taxon>Trypanosomatidae</taxon>
        <taxon>Leishmaniinae</taxon>
        <taxon>Leptomonas</taxon>
    </lineage>
</organism>
<dbReference type="PANTHER" id="PTHR36685">
    <property type="match status" value="1"/>
</dbReference>
<feature type="region of interest" description="Disordered" evidence="2">
    <location>
        <begin position="561"/>
        <end position="653"/>
    </location>
</feature>
<feature type="compositionally biased region" description="Basic and acidic residues" evidence="2">
    <location>
        <begin position="1178"/>
        <end position="1189"/>
    </location>
</feature>
<feature type="region of interest" description="Disordered" evidence="2">
    <location>
        <begin position="1"/>
        <end position="94"/>
    </location>
</feature>
<feature type="region of interest" description="Disordered" evidence="2">
    <location>
        <begin position="965"/>
        <end position="992"/>
    </location>
</feature>
<dbReference type="RefSeq" id="XP_015664219.1">
    <property type="nucleotide sequence ID" value="XM_015796211.1"/>
</dbReference>
<dbReference type="PANTHER" id="PTHR36685:SF1">
    <property type="match status" value="1"/>
</dbReference>
<feature type="compositionally biased region" description="Polar residues" evidence="2">
    <location>
        <begin position="2374"/>
        <end position="2386"/>
    </location>
</feature>
<feature type="compositionally biased region" description="Basic and acidic residues" evidence="2">
    <location>
        <begin position="1249"/>
        <end position="1260"/>
    </location>
</feature>
<feature type="coiled-coil region" evidence="1">
    <location>
        <begin position="319"/>
        <end position="353"/>
    </location>
</feature>
<feature type="compositionally biased region" description="Basic and acidic residues" evidence="2">
    <location>
        <begin position="604"/>
        <end position="619"/>
    </location>
</feature>
<feature type="coiled-coil region" evidence="1">
    <location>
        <begin position="2109"/>
        <end position="2157"/>
    </location>
</feature>
<feature type="compositionally biased region" description="Polar residues" evidence="2">
    <location>
        <begin position="120"/>
        <end position="129"/>
    </location>
</feature>
<feature type="compositionally biased region" description="Basic and acidic residues" evidence="2">
    <location>
        <begin position="823"/>
        <end position="834"/>
    </location>
</feature>
<feature type="region of interest" description="Disordered" evidence="2">
    <location>
        <begin position="2357"/>
        <end position="2386"/>
    </location>
</feature>
<feature type="coiled-coil region" evidence="1">
    <location>
        <begin position="1535"/>
        <end position="1562"/>
    </location>
</feature>
<feature type="compositionally biased region" description="Low complexity" evidence="2">
    <location>
        <begin position="1190"/>
        <end position="1204"/>
    </location>
</feature>
<dbReference type="OrthoDB" id="268053at2759"/>
<evidence type="ECO:0000313" key="4">
    <source>
        <dbReference type="EMBL" id="KPA85780.1"/>
    </source>
</evidence>
<feature type="region of interest" description="Disordered" evidence="2">
    <location>
        <begin position="1178"/>
        <end position="1204"/>
    </location>
</feature>
<feature type="coiled-coil region" evidence="1">
    <location>
        <begin position="408"/>
        <end position="509"/>
    </location>
</feature>